<reference evidence="15 16" key="1">
    <citation type="submission" date="2019-07" db="EMBL/GenBank/DDBJ databases">
        <authorList>
            <person name="Zhu P."/>
        </authorList>
    </citation>
    <scope>NUCLEOTIDE SEQUENCE [LARGE SCALE GENOMIC DNA]</scope>
    <source>
        <strain evidence="15 16">SSL-25</strain>
    </source>
</reference>
<evidence type="ECO:0000259" key="13">
    <source>
        <dbReference type="Pfam" id="PF02875"/>
    </source>
</evidence>
<keyword evidence="8 10" id="KW-0131">Cell cycle</keyword>
<dbReference type="EMBL" id="CP042266">
    <property type="protein sequence ID" value="QDY78155.1"/>
    <property type="molecule type" value="Genomic_DNA"/>
</dbReference>
<dbReference type="SUPFAM" id="SSF63418">
    <property type="entry name" value="MurE/MurF N-terminal domain"/>
    <property type="match status" value="1"/>
</dbReference>
<dbReference type="SUPFAM" id="SSF53244">
    <property type="entry name" value="MurD-like peptide ligases, peptide-binding domain"/>
    <property type="match status" value="1"/>
</dbReference>
<dbReference type="GO" id="GO:0051301">
    <property type="term" value="P:cell division"/>
    <property type="evidence" value="ECO:0007669"/>
    <property type="project" value="UniProtKB-KW"/>
</dbReference>
<keyword evidence="16" id="KW-1185">Reference proteome</keyword>
<dbReference type="GO" id="GO:0009252">
    <property type="term" value="P:peptidoglycan biosynthetic process"/>
    <property type="evidence" value="ECO:0007669"/>
    <property type="project" value="UniProtKB-UniRule"/>
</dbReference>
<dbReference type="InterPro" id="IPR051046">
    <property type="entry name" value="MurCDEF_CellWall_CoF430Synth"/>
</dbReference>
<evidence type="ECO:0000256" key="11">
    <source>
        <dbReference type="RuleBase" id="RU004136"/>
    </source>
</evidence>
<protein>
    <recommendedName>
        <fullName evidence="10 11">UDP-N-acetylmuramoyl-tripeptide--D-alanyl-D-alanine ligase</fullName>
        <ecNumber evidence="10 11">6.3.2.10</ecNumber>
    </recommendedName>
    <alternativeName>
        <fullName evidence="10">D-alanyl-D-alanine-adding enzyme</fullName>
    </alternativeName>
</protein>
<dbReference type="GO" id="GO:0005524">
    <property type="term" value="F:ATP binding"/>
    <property type="evidence" value="ECO:0007669"/>
    <property type="project" value="UniProtKB-UniRule"/>
</dbReference>
<dbReference type="GO" id="GO:0008766">
    <property type="term" value="F:UDP-N-acetylmuramoylalanyl-D-glutamyl-2,6-diaminopimelate-D-alanyl-D-alanine ligase activity"/>
    <property type="evidence" value="ECO:0007669"/>
    <property type="project" value="RHEA"/>
</dbReference>
<keyword evidence="3 10" id="KW-0132">Cell division</keyword>
<evidence type="ECO:0000256" key="4">
    <source>
        <dbReference type="ARBA" id="ARBA00022741"/>
    </source>
</evidence>
<dbReference type="InterPro" id="IPR035911">
    <property type="entry name" value="MurE/MurF_N"/>
</dbReference>
<dbReference type="InterPro" id="IPR036565">
    <property type="entry name" value="Mur-like_cat_sf"/>
</dbReference>
<dbReference type="UniPathway" id="UPA00219"/>
<dbReference type="PANTHER" id="PTHR43024">
    <property type="entry name" value="UDP-N-ACETYLMURAMOYL-TRIPEPTIDE--D-ALANYL-D-ALANINE LIGASE"/>
    <property type="match status" value="1"/>
</dbReference>
<feature type="domain" description="Mur ligase N-terminal catalytic" evidence="12">
    <location>
        <begin position="33"/>
        <end position="81"/>
    </location>
</feature>
<dbReference type="NCBIfam" id="TIGR01143">
    <property type="entry name" value="murF"/>
    <property type="match status" value="1"/>
</dbReference>
<dbReference type="Pfam" id="PF08245">
    <property type="entry name" value="Mur_ligase_M"/>
    <property type="match status" value="1"/>
</dbReference>
<evidence type="ECO:0000313" key="16">
    <source>
        <dbReference type="Proteomes" id="UP000320580"/>
    </source>
</evidence>
<dbReference type="GO" id="GO:0005737">
    <property type="term" value="C:cytoplasm"/>
    <property type="evidence" value="ECO:0007669"/>
    <property type="project" value="UniProtKB-SubCell"/>
</dbReference>
<dbReference type="KEGG" id="sqz:FQU76_18525"/>
<evidence type="ECO:0000256" key="2">
    <source>
        <dbReference type="ARBA" id="ARBA00022598"/>
    </source>
</evidence>
<evidence type="ECO:0000259" key="12">
    <source>
        <dbReference type="Pfam" id="PF01225"/>
    </source>
</evidence>
<dbReference type="GO" id="GO:0008360">
    <property type="term" value="P:regulation of cell shape"/>
    <property type="evidence" value="ECO:0007669"/>
    <property type="project" value="UniProtKB-KW"/>
</dbReference>
<dbReference type="GO" id="GO:0071555">
    <property type="term" value="P:cell wall organization"/>
    <property type="evidence" value="ECO:0007669"/>
    <property type="project" value="UniProtKB-KW"/>
</dbReference>
<dbReference type="Gene3D" id="3.40.1390.10">
    <property type="entry name" value="MurE/MurF, N-terminal domain"/>
    <property type="match status" value="1"/>
</dbReference>
<evidence type="ECO:0000256" key="8">
    <source>
        <dbReference type="ARBA" id="ARBA00023306"/>
    </source>
</evidence>
<keyword evidence="2 10" id="KW-0436">Ligase</keyword>
<evidence type="ECO:0000256" key="9">
    <source>
        <dbReference type="ARBA" id="ARBA00023316"/>
    </source>
</evidence>
<dbReference type="Gene3D" id="3.40.1190.10">
    <property type="entry name" value="Mur-like, catalytic domain"/>
    <property type="match status" value="1"/>
</dbReference>
<dbReference type="Pfam" id="PF01225">
    <property type="entry name" value="Mur_ligase"/>
    <property type="match status" value="1"/>
</dbReference>
<dbReference type="Gene3D" id="3.90.190.20">
    <property type="entry name" value="Mur ligase, C-terminal domain"/>
    <property type="match status" value="1"/>
</dbReference>
<keyword evidence="4 10" id="KW-0547">Nucleotide-binding</keyword>
<comment type="similarity">
    <text evidence="10">Belongs to the MurCDEF family. MurF subfamily.</text>
</comment>
<dbReference type="InterPro" id="IPR005863">
    <property type="entry name" value="UDP-N-AcMur_synth"/>
</dbReference>
<evidence type="ECO:0000256" key="3">
    <source>
        <dbReference type="ARBA" id="ARBA00022618"/>
    </source>
</evidence>
<feature type="domain" description="Mur ligase C-terminal" evidence="13">
    <location>
        <begin position="320"/>
        <end position="446"/>
    </location>
</feature>
<evidence type="ECO:0000256" key="6">
    <source>
        <dbReference type="ARBA" id="ARBA00022960"/>
    </source>
</evidence>
<dbReference type="OrthoDB" id="9800958at2"/>
<dbReference type="InterPro" id="IPR036615">
    <property type="entry name" value="Mur_ligase_C_dom_sf"/>
</dbReference>
<dbReference type="SUPFAM" id="SSF53623">
    <property type="entry name" value="MurD-like peptide ligases, catalytic domain"/>
    <property type="match status" value="1"/>
</dbReference>
<accession>A0A5B8J8J1</accession>
<comment type="pathway">
    <text evidence="10 11">Cell wall biogenesis; peptidoglycan biosynthesis.</text>
</comment>
<dbReference type="Pfam" id="PF02875">
    <property type="entry name" value="Mur_ligase_C"/>
    <property type="match status" value="1"/>
</dbReference>
<comment type="catalytic activity">
    <reaction evidence="10 11">
        <text>D-alanyl-D-alanine + UDP-N-acetyl-alpha-D-muramoyl-L-alanyl-gamma-D-glutamyl-meso-2,6-diaminopimelate + ATP = UDP-N-acetyl-alpha-D-muramoyl-L-alanyl-gamma-D-glutamyl-meso-2,6-diaminopimeloyl-D-alanyl-D-alanine + ADP + phosphate + H(+)</text>
        <dbReference type="Rhea" id="RHEA:28374"/>
        <dbReference type="ChEBI" id="CHEBI:15378"/>
        <dbReference type="ChEBI" id="CHEBI:30616"/>
        <dbReference type="ChEBI" id="CHEBI:43474"/>
        <dbReference type="ChEBI" id="CHEBI:57822"/>
        <dbReference type="ChEBI" id="CHEBI:61386"/>
        <dbReference type="ChEBI" id="CHEBI:83905"/>
        <dbReference type="ChEBI" id="CHEBI:456216"/>
        <dbReference type="EC" id="6.3.2.10"/>
    </reaction>
</comment>
<evidence type="ECO:0000256" key="1">
    <source>
        <dbReference type="ARBA" id="ARBA00022490"/>
    </source>
</evidence>
<dbReference type="HAMAP" id="MF_02019">
    <property type="entry name" value="MurF"/>
    <property type="match status" value="1"/>
</dbReference>
<keyword evidence="9 10" id="KW-0961">Cell wall biogenesis/degradation</keyword>
<dbReference type="InterPro" id="IPR004101">
    <property type="entry name" value="Mur_ligase_C"/>
</dbReference>
<keyword evidence="6 10" id="KW-0133">Cell shape</keyword>
<proteinExistence type="inferred from homology"/>
<evidence type="ECO:0000256" key="7">
    <source>
        <dbReference type="ARBA" id="ARBA00022984"/>
    </source>
</evidence>
<keyword evidence="7 10" id="KW-0573">Peptidoglycan synthesis</keyword>
<evidence type="ECO:0000259" key="14">
    <source>
        <dbReference type="Pfam" id="PF08245"/>
    </source>
</evidence>
<dbReference type="InterPro" id="IPR013221">
    <property type="entry name" value="Mur_ligase_cen"/>
</dbReference>
<sequence>MEPLSLAAIASVTGGALTDVPDPDTLVTEPLAFDSRTAKSGSLFLALAGDRTDGHTFAADAVRAGATAVLATRPVGVPAVVVGDVLTAAARIAEHLICFCLPDTTVVAITGSAGKTSTKDLVAQVLSGLGPTVATEQSFNNEIGLPVTVSRATAGTRHLVLEMGARHLGDIQALTTVAPPEISVVTNVGTAHLGEFGSQDAIAQAKGEIVEALPRHGLAVLNADDPLVRAMATRTSARVVLFGESETATIRATDIVLDPDGRPRYTLITPAGTAPVRLRLAGSVQVPNSLAAAAVGVETGLDADDVAELLSAAAPVSRWRMETTVRPDGVTIVNDAYNANPDSMRSSLQTLAAMGRAADRRTVAVLGQMNELGPDSRAAHESIGRTAASLGVDQLVVIGGDEARWMQEAAKAAGLGAVHFPDQDTALDLLRQTLLPGDVVLVKASRDVQLQHLAEALHTITP</sequence>
<dbReference type="EC" id="6.3.2.10" evidence="10 11"/>
<organism evidence="15 16">
    <name type="scientific">Streptomyces qinzhouensis</name>
    <dbReference type="NCBI Taxonomy" id="2599401"/>
    <lineage>
        <taxon>Bacteria</taxon>
        <taxon>Bacillati</taxon>
        <taxon>Actinomycetota</taxon>
        <taxon>Actinomycetes</taxon>
        <taxon>Kitasatosporales</taxon>
        <taxon>Streptomycetaceae</taxon>
        <taxon>Streptomyces</taxon>
    </lineage>
</organism>
<comment type="function">
    <text evidence="10 11">Involved in cell wall formation. Catalyzes the final step in the synthesis of UDP-N-acetylmuramoyl-pentapeptide, the precursor of murein.</text>
</comment>
<dbReference type="InterPro" id="IPR000713">
    <property type="entry name" value="Mur_ligase_N"/>
</dbReference>
<dbReference type="PANTHER" id="PTHR43024:SF1">
    <property type="entry name" value="UDP-N-ACETYLMURAMOYL-TRIPEPTIDE--D-ALANYL-D-ALANINE LIGASE"/>
    <property type="match status" value="1"/>
</dbReference>
<dbReference type="Proteomes" id="UP000320580">
    <property type="component" value="Chromosome"/>
</dbReference>
<feature type="domain" description="Mur ligase central" evidence="14">
    <location>
        <begin position="109"/>
        <end position="295"/>
    </location>
</feature>
<comment type="subcellular location">
    <subcellularLocation>
        <location evidence="10 11">Cytoplasm</location>
    </subcellularLocation>
</comment>
<keyword evidence="5 10" id="KW-0067">ATP-binding</keyword>
<evidence type="ECO:0000313" key="15">
    <source>
        <dbReference type="EMBL" id="QDY78155.1"/>
    </source>
</evidence>
<dbReference type="GO" id="GO:0047480">
    <property type="term" value="F:UDP-N-acetylmuramoyl-tripeptide-D-alanyl-D-alanine ligase activity"/>
    <property type="evidence" value="ECO:0007669"/>
    <property type="project" value="UniProtKB-UniRule"/>
</dbReference>
<evidence type="ECO:0000256" key="10">
    <source>
        <dbReference type="HAMAP-Rule" id="MF_02019"/>
    </source>
</evidence>
<gene>
    <name evidence="10" type="primary">murF</name>
    <name evidence="15" type="ORF">FQU76_18525</name>
</gene>
<keyword evidence="1 10" id="KW-0963">Cytoplasm</keyword>
<name>A0A5B8J8J1_9ACTN</name>
<dbReference type="RefSeq" id="WP_146481475.1">
    <property type="nucleotide sequence ID" value="NZ_CP042266.1"/>
</dbReference>
<evidence type="ECO:0000256" key="5">
    <source>
        <dbReference type="ARBA" id="ARBA00022840"/>
    </source>
</evidence>
<dbReference type="AlphaFoldDB" id="A0A5B8J8J1"/>
<feature type="binding site" evidence="10">
    <location>
        <begin position="111"/>
        <end position="117"/>
    </location>
    <ligand>
        <name>ATP</name>
        <dbReference type="ChEBI" id="CHEBI:30616"/>
    </ligand>
</feature>